<evidence type="ECO:0000256" key="2">
    <source>
        <dbReference type="SAM" id="Phobius"/>
    </source>
</evidence>
<proteinExistence type="predicted"/>
<evidence type="ECO:0000313" key="4">
    <source>
        <dbReference type="RefSeq" id="XP_031421536.1"/>
    </source>
</evidence>
<organism evidence="3 4">
    <name type="scientific">Clupea harengus</name>
    <name type="common">Atlantic herring</name>
    <dbReference type="NCBI Taxonomy" id="7950"/>
    <lineage>
        <taxon>Eukaryota</taxon>
        <taxon>Metazoa</taxon>
        <taxon>Chordata</taxon>
        <taxon>Craniata</taxon>
        <taxon>Vertebrata</taxon>
        <taxon>Euteleostomi</taxon>
        <taxon>Actinopterygii</taxon>
        <taxon>Neopterygii</taxon>
        <taxon>Teleostei</taxon>
        <taxon>Clupei</taxon>
        <taxon>Clupeiformes</taxon>
        <taxon>Clupeoidei</taxon>
        <taxon>Clupeidae</taxon>
        <taxon>Clupea</taxon>
    </lineage>
</organism>
<dbReference type="GeneID" id="116220256"/>
<dbReference type="PANTHER" id="PTHR41693">
    <property type="entry name" value="HEME-BINDING PROTEIN 1"/>
    <property type="match status" value="1"/>
</dbReference>
<keyword evidence="2" id="KW-1133">Transmembrane helix</keyword>
<dbReference type="RefSeq" id="XP_031421536.1">
    <property type="nucleotide sequence ID" value="XM_031565676.2"/>
</dbReference>
<reference evidence="4" key="1">
    <citation type="submission" date="2025-08" db="UniProtKB">
        <authorList>
            <consortium name="RefSeq"/>
        </authorList>
    </citation>
    <scope>IDENTIFICATION</scope>
</reference>
<dbReference type="KEGG" id="char:116220256"/>
<dbReference type="PANTHER" id="PTHR41693:SF3">
    <property type="entry name" value="SI:CH211-76L23.4"/>
    <property type="match status" value="1"/>
</dbReference>
<evidence type="ECO:0000313" key="3">
    <source>
        <dbReference type="Proteomes" id="UP000515152"/>
    </source>
</evidence>
<dbReference type="Proteomes" id="UP000515152">
    <property type="component" value="Chromosome 1"/>
</dbReference>
<dbReference type="OrthoDB" id="9901503at2759"/>
<feature type="compositionally biased region" description="Basic residues" evidence="1">
    <location>
        <begin position="248"/>
        <end position="261"/>
    </location>
</feature>
<feature type="transmembrane region" description="Helical" evidence="2">
    <location>
        <begin position="12"/>
        <end position="30"/>
    </location>
</feature>
<sequence>MQRRKQCLPRSVYMLCVLCLGNLGNLTGHGCGKMMDTFSWPITALTGENKEVEKERGEKRERGELYLRCSQESALHSRQFIKFLDTSEEVKEFAIMSLRVSVLLLAVAMVTVMGQRRRPSKPVTTSNDEWNYRDGSEKVNMRGVSNLTEILDNWRFDILKEMKNLMQNDHQSLLPDYARIQPLSEALDDLYKEFNALKAHLGDLTEKFGPIETFIDELKAERASGGVARASTPQADPSAPNLAPAAPTRRRILKKKTTTTS</sequence>
<feature type="transmembrane region" description="Helical" evidence="2">
    <location>
        <begin position="93"/>
        <end position="112"/>
    </location>
</feature>
<gene>
    <name evidence="4" type="primary">si:ch211-76l23.4</name>
</gene>
<evidence type="ECO:0000256" key="1">
    <source>
        <dbReference type="SAM" id="MobiDB-lite"/>
    </source>
</evidence>
<feature type="region of interest" description="Disordered" evidence="1">
    <location>
        <begin position="224"/>
        <end position="261"/>
    </location>
</feature>
<name>A0A6P8FCQ1_CLUHA</name>
<protein>
    <submittedName>
        <fullName evidence="4">Uncharacterized protein si:ch211-76l23.4</fullName>
    </submittedName>
</protein>
<keyword evidence="3" id="KW-1185">Reference proteome</keyword>
<keyword evidence="2" id="KW-0812">Transmembrane</keyword>
<dbReference type="AlphaFoldDB" id="A0A6P8FCQ1"/>
<accession>A0A6P8FCQ1</accession>
<keyword evidence="2" id="KW-0472">Membrane</keyword>